<dbReference type="STRING" id="47428.A0A284S038"/>
<dbReference type="EMBL" id="FUEG01000023">
    <property type="protein sequence ID" value="SJL14326.1"/>
    <property type="molecule type" value="Genomic_DNA"/>
</dbReference>
<name>A0A284S038_ARMOS</name>
<feature type="region of interest" description="Disordered" evidence="1">
    <location>
        <begin position="58"/>
        <end position="78"/>
    </location>
</feature>
<keyword evidence="3" id="KW-1185">Reference proteome</keyword>
<organism evidence="2 3">
    <name type="scientific">Armillaria ostoyae</name>
    <name type="common">Armillaria root rot fungus</name>
    <dbReference type="NCBI Taxonomy" id="47428"/>
    <lineage>
        <taxon>Eukaryota</taxon>
        <taxon>Fungi</taxon>
        <taxon>Dikarya</taxon>
        <taxon>Basidiomycota</taxon>
        <taxon>Agaricomycotina</taxon>
        <taxon>Agaricomycetes</taxon>
        <taxon>Agaricomycetidae</taxon>
        <taxon>Agaricales</taxon>
        <taxon>Marasmiineae</taxon>
        <taxon>Physalacriaceae</taxon>
        <taxon>Armillaria</taxon>
    </lineage>
</organism>
<sequence length="147" mass="16311">MARHQEEWTRREPRRNKIRHRATTLIITDNIKTQELFACVSLSSFHVSSVNSHQHLIATPTSNASPPTSTSNPHPSIHYASGAIHAKEHITLTAVAGWPPEADIGEWKGTANDWIINLQMEGSSVTPGPKGTTTFKIRNVEVTRTRS</sequence>
<dbReference type="AlphaFoldDB" id="A0A284S038"/>
<protein>
    <submittedName>
        <fullName evidence="2">Uncharacterized protein</fullName>
    </submittedName>
</protein>
<dbReference type="OrthoDB" id="4524534at2759"/>
<reference evidence="3" key="1">
    <citation type="journal article" date="2017" name="Nat. Ecol. Evol.">
        <title>Genome expansion and lineage-specific genetic innovations in the forest pathogenic fungi Armillaria.</title>
        <authorList>
            <person name="Sipos G."/>
            <person name="Prasanna A.N."/>
            <person name="Walter M.C."/>
            <person name="O'Connor E."/>
            <person name="Balint B."/>
            <person name="Krizsan K."/>
            <person name="Kiss B."/>
            <person name="Hess J."/>
            <person name="Varga T."/>
            <person name="Slot J."/>
            <person name="Riley R."/>
            <person name="Boka B."/>
            <person name="Rigling D."/>
            <person name="Barry K."/>
            <person name="Lee J."/>
            <person name="Mihaltcheva S."/>
            <person name="LaButti K."/>
            <person name="Lipzen A."/>
            <person name="Waldron R."/>
            <person name="Moloney N.M."/>
            <person name="Sperisen C."/>
            <person name="Kredics L."/>
            <person name="Vagvoelgyi C."/>
            <person name="Patrignani A."/>
            <person name="Fitzpatrick D."/>
            <person name="Nagy I."/>
            <person name="Doyle S."/>
            <person name="Anderson J.B."/>
            <person name="Grigoriev I.V."/>
            <person name="Gueldener U."/>
            <person name="Muensterkoetter M."/>
            <person name="Nagy L.G."/>
        </authorList>
    </citation>
    <scope>NUCLEOTIDE SEQUENCE [LARGE SCALE GENOMIC DNA]</scope>
    <source>
        <strain evidence="3">C18/9</strain>
    </source>
</reference>
<accession>A0A284S038</accession>
<gene>
    <name evidence="2" type="ORF">ARMOST_17782</name>
</gene>
<evidence type="ECO:0000313" key="2">
    <source>
        <dbReference type="EMBL" id="SJL14326.1"/>
    </source>
</evidence>
<proteinExistence type="predicted"/>
<evidence type="ECO:0000256" key="1">
    <source>
        <dbReference type="SAM" id="MobiDB-lite"/>
    </source>
</evidence>
<evidence type="ECO:0000313" key="3">
    <source>
        <dbReference type="Proteomes" id="UP000219338"/>
    </source>
</evidence>
<dbReference type="Proteomes" id="UP000219338">
    <property type="component" value="Unassembled WGS sequence"/>
</dbReference>